<evidence type="ECO:0000313" key="3">
    <source>
        <dbReference type="EMBL" id="CDW22587.1"/>
    </source>
</evidence>
<dbReference type="EMBL" id="HACA01005226">
    <property type="protein sequence ID" value="CDW22587.1"/>
    <property type="molecule type" value="Transcribed_RNA"/>
</dbReference>
<dbReference type="AlphaFoldDB" id="A0A0K2TAJ4"/>
<proteinExistence type="predicted"/>
<evidence type="ECO:0000256" key="2">
    <source>
        <dbReference type="SAM" id="Phobius"/>
    </source>
</evidence>
<organism evidence="3">
    <name type="scientific">Lepeophtheirus salmonis</name>
    <name type="common">Salmon louse</name>
    <name type="synonym">Caligus salmonis</name>
    <dbReference type="NCBI Taxonomy" id="72036"/>
    <lineage>
        <taxon>Eukaryota</taxon>
        <taxon>Metazoa</taxon>
        <taxon>Ecdysozoa</taxon>
        <taxon>Arthropoda</taxon>
        <taxon>Crustacea</taxon>
        <taxon>Multicrustacea</taxon>
        <taxon>Hexanauplia</taxon>
        <taxon>Copepoda</taxon>
        <taxon>Siphonostomatoida</taxon>
        <taxon>Caligidae</taxon>
        <taxon>Lepeophtheirus</taxon>
    </lineage>
</organism>
<feature type="region of interest" description="Disordered" evidence="1">
    <location>
        <begin position="1"/>
        <end position="137"/>
    </location>
</feature>
<feature type="transmembrane region" description="Helical" evidence="2">
    <location>
        <begin position="463"/>
        <end position="483"/>
    </location>
</feature>
<keyword evidence="2" id="KW-1133">Transmembrane helix</keyword>
<keyword evidence="2" id="KW-0472">Membrane</keyword>
<feature type="compositionally biased region" description="Low complexity" evidence="1">
    <location>
        <begin position="118"/>
        <end position="130"/>
    </location>
</feature>
<sequence length="492" mass="55587">MMKWLVKKKSMEEDPSVDMITEDPLATLELGLGSNSPGSKQSASTRSKRRFKNSSNNHIYSVTRTNPLFDGDTPSAEYKSSSETSGYSSRDQHPENEIQEIKDDFEDEENQTEEGEEGSTVSCTTSTTSSRELRLHSENTKMPYLNPDYVNRIIIDKCEIGHPPSSLSLSPIGEETEVDENAVEDSIVTNSLLAMTSGSGDHPQDDDLELDDSNPYIEPIDLRTENDTNENMDKVIRELSEAVVSSRNVLSLTRAMGNKCKNNSLSSNPYSYAEYKSHKHDRLSDYFRIKEVNGLQVVNLDEVPSMDPVSECSKKKVQFYLDPNRRQGENLFSQRMSLGNEKDYDGVSTILDVNLLNQQYYWESYYGLQREIVIDGVDRGRRKGVLEAAANEPNRGFFTNSFVLDSMSQPSTSMSSANGLTLQRFQSKHLSKKSKTQSQNSSKNAFYRLIKYLHNSSCFWKSFWIVAGFTFILIVTIATSIYVTKSIIQKNN</sequence>
<feature type="compositionally biased region" description="Polar residues" evidence="1">
    <location>
        <begin position="33"/>
        <end position="45"/>
    </location>
</feature>
<accession>A0A0K2TAJ4</accession>
<protein>
    <submittedName>
        <fullName evidence="3">Uncharacterized protein</fullName>
    </submittedName>
</protein>
<name>A0A0K2TAJ4_LEPSM</name>
<keyword evidence="2" id="KW-0812">Transmembrane</keyword>
<dbReference type="OrthoDB" id="10644779at2759"/>
<feature type="compositionally biased region" description="Polar residues" evidence="1">
    <location>
        <begin position="53"/>
        <end position="66"/>
    </location>
</feature>
<evidence type="ECO:0000256" key="1">
    <source>
        <dbReference type="SAM" id="MobiDB-lite"/>
    </source>
</evidence>
<feature type="compositionally biased region" description="Acidic residues" evidence="1">
    <location>
        <begin position="103"/>
        <end position="117"/>
    </location>
</feature>
<reference evidence="3" key="1">
    <citation type="submission" date="2014-05" db="EMBL/GenBank/DDBJ databases">
        <authorList>
            <person name="Chronopoulou M."/>
        </authorList>
    </citation>
    <scope>NUCLEOTIDE SEQUENCE</scope>
    <source>
        <tissue evidence="3">Whole organism</tissue>
    </source>
</reference>
<feature type="compositionally biased region" description="Basic and acidic residues" evidence="1">
    <location>
        <begin position="90"/>
        <end position="102"/>
    </location>
</feature>